<dbReference type="PANTHER" id="PTHR15315:SF89">
    <property type="entry name" value="OS01G0104100 PROTEIN"/>
    <property type="match status" value="1"/>
</dbReference>
<protein>
    <recommendedName>
        <fullName evidence="6">RING-type domain-containing protein</fullName>
    </recommendedName>
</protein>
<dbReference type="GO" id="GO:0005737">
    <property type="term" value="C:cytoplasm"/>
    <property type="evidence" value="ECO:0007669"/>
    <property type="project" value="UniProtKB-ARBA"/>
</dbReference>
<feature type="region of interest" description="Disordered" evidence="5">
    <location>
        <begin position="12"/>
        <end position="121"/>
    </location>
</feature>
<evidence type="ECO:0000256" key="5">
    <source>
        <dbReference type="SAM" id="MobiDB-lite"/>
    </source>
</evidence>
<proteinExistence type="predicted"/>
<dbReference type="PANTHER" id="PTHR15315">
    <property type="entry name" value="RING FINGER PROTEIN 41, 151"/>
    <property type="match status" value="1"/>
</dbReference>
<keyword evidence="1" id="KW-0479">Metal-binding</keyword>
<evidence type="ECO:0000256" key="4">
    <source>
        <dbReference type="PROSITE-ProRule" id="PRU00175"/>
    </source>
</evidence>
<evidence type="ECO:0000259" key="6">
    <source>
        <dbReference type="PROSITE" id="PS50089"/>
    </source>
</evidence>
<dbReference type="InterPro" id="IPR017907">
    <property type="entry name" value="Znf_RING_CS"/>
</dbReference>
<organism evidence="7 8">
    <name type="scientific">Ceratodon purpureus</name>
    <name type="common">Fire moss</name>
    <name type="synonym">Dicranum purpureum</name>
    <dbReference type="NCBI Taxonomy" id="3225"/>
    <lineage>
        <taxon>Eukaryota</taxon>
        <taxon>Viridiplantae</taxon>
        <taxon>Streptophyta</taxon>
        <taxon>Embryophyta</taxon>
        <taxon>Bryophyta</taxon>
        <taxon>Bryophytina</taxon>
        <taxon>Bryopsida</taxon>
        <taxon>Dicranidae</taxon>
        <taxon>Pseudoditrichales</taxon>
        <taxon>Ditrichaceae</taxon>
        <taxon>Ceratodon</taxon>
    </lineage>
</organism>
<evidence type="ECO:0000256" key="1">
    <source>
        <dbReference type="ARBA" id="ARBA00022723"/>
    </source>
</evidence>
<evidence type="ECO:0000256" key="3">
    <source>
        <dbReference type="ARBA" id="ARBA00022833"/>
    </source>
</evidence>
<dbReference type="GO" id="GO:0061630">
    <property type="term" value="F:ubiquitin protein ligase activity"/>
    <property type="evidence" value="ECO:0007669"/>
    <property type="project" value="TreeGrafter"/>
</dbReference>
<dbReference type="InterPro" id="IPR001841">
    <property type="entry name" value="Znf_RING"/>
</dbReference>
<dbReference type="Proteomes" id="UP000822688">
    <property type="component" value="Chromosome 10"/>
</dbReference>
<dbReference type="SUPFAM" id="SSF48452">
    <property type="entry name" value="TPR-like"/>
    <property type="match status" value="1"/>
</dbReference>
<keyword evidence="8" id="KW-1185">Reference proteome</keyword>
<dbReference type="SUPFAM" id="SSF57850">
    <property type="entry name" value="RING/U-box"/>
    <property type="match status" value="1"/>
</dbReference>
<dbReference type="SMART" id="SM00184">
    <property type="entry name" value="RING"/>
    <property type="match status" value="1"/>
</dbReference>
<dbReference type="GO" id="GO:0016567">
    <property type="term" value="P:protein ubiquitination"/>
    <property type="evidence" value="ECO:0007669"/>
    <property type="project" value="TreeGrafter"/>
</dbReference>
<dbReference type="EMBL" id="CM026431">
    <property type="protein sequence ID" value="KAG0559289.1"/>
    <property type="molecule type" value="Genomic_DNA"/>
</dbReference>
<feature type="compositionally biased region" description="Basic and acidic residues" evidence="5">
    <location>
        <begin position="13"/>
        <end position="27"/>
    </location>
</feature>
<dbReference type="Pfam" id="PF13424">
    <property type="entry name" value="TPR_12"/>
    <property type="match status" value="1"/>
</dbReference>
<dbReference type="PROSITE" id="PS00518">
    <property type="entry name" value="ZF_RING_1"/>
    <property type="match status" value="1"/>
</dbReference>
<keyword evidence="2 4" id="KW-0863">Zinc-finger</keyword>
<feature type="compositionally biased region" description="Basic and acidic residues" evidence="5">
    <location>
        <begin position="54"/>
        <end position="79"/>
    </location>
</feature>
<sequence length="442" mass="48419">MACPFAKLSINGGEKKCPVAKSEDKPGEAMIAGEQIESKKEGETTGAGRCPFGFDRKKPTEEVDEPKVDAQCEEEKGENAEAPVSGQCPFGYGKDKESKENNENGSEVQSEDREEETTMASAGGKCPLGYDSVSFKIGPFSCVLCRALLYDSSRCVPCRHIFCRGCISRFQDCPLCGLDIDGIESDSEMQGLVDRFIEGHARTIRPSLQTGAQEESAGNIKYEDISVERGSFLVQQAMRAFEGKNMESAKARLSLCVEDSREEMSRSGATSTSCSQLGALLGMLGDCCRAMQDIDGAIANYEESVDLLTKLPERDIEVVHALSVSLNKLGDLKYYAQELEAARAFYARALNVRLEATTDFTTLSSQVLDVAVSLAKVADVDFALGKESIATEGFQEALKKLENLKPPKSGEAAMLEKKVRCFYKYYIVHYTEPLNCVMKYCQ</sequence>
<reference evidence="7" key="1">
    <citation type="submission" date="2020-06" db="EMBL/GenBank/DDBJ databases">
        <title>WGS assembly of Ceratodon purpureus strain R40.</title>
        <authorList>
            <person name="Carey S.B."/>
            <person name="Jenkins J."/>
            <person name="Shu S."/>
            <person name="Lovell J.T."/>
            <person name="Sreedasyam A."/>
            <person name="Maumus F."/>
            <person name="Tiley G.P."/>
            <person name="Fernandez-Pozo N."/>
            <person name="Barry K."/>
            <person name="Chen C."/>
            <person name="Wang M."/>
            <person name="Lipzen A."/>
            <person name="Daum C."/>
            <person name="Saski C.A."/>
            <person name="Payton A.C."/>
            <person name="Mcbreen J.C."/>
            <person name="Conrad R.E."/>
            <person name="Kollar L.M."/>
            <person name="Olsson S."/>
            <person name="Huttunen S."/>
            <person name="Landis J.B."/>
            <person name="Wickett N.J."/>
            <person name="Johnson M.G."/>
            <person name="Rensing S.A."/>
            <person name="Grimwood J."/>
            <person name="Schmutz J."/>
            <person name="Mcdaniel S.F."/>
        </authorList>
    </citation>
    <scope>NUCLEOTIDE SEQUENCE</scope>
    <source>
        <strain evidence="7">R40</strain>
    </source>
</reference>
<evidence type="ECO:0000256" key="2">
    <source>
        <dbReference type="ARBA" id="ARBA00022771"/>
    </source>
</evidence>
<evidence type="ECO:0000313" key="8">
    <source>
        <dbReference type="Proteomes" id="UP000822688"/>
    </source>
</evidence>
<dbReference type="GO" id="GO:0008270">
    <property type="term" value="F:zinc ion binding"/>
    <property type="evidence" value="ECO:0007669"/>
    <property type="project" value="UniProtKB-KW"/>
</dbReference>
<keyword evidence="3" id="KW-0862">Zinc</keyword>
<gene>
    <name evidence="7" type="ORF">KC19_10G093800</name>
</gene>
<dbReference type="InterPro" id="IPR011990">
    <property type="entry name" value="TPR-like_helical_dom_sf"/>
</dbReference>
<dbReference type="Gene3D" id="1.25.40.10">
    <property type="entry name" value="Tetratricopeptide repeat domain"/>
    <property type="match status" value="1"/>
</dbReference>
<dbReference type="InterPro" id="IPR013083">
    <property type="entry name" value="Znf_RING/FYVE/PHD"/>
</dbReference>
<accession>A0A8T0GM66</accession>
<name>A0A8T0GM66_CERPU</name>
<comment type="caution">
    <text evidence="7">The sequence shown here is derived from an EMBL/GenBank/DDBJ whole genome shotgun (WGS) entry which is preliminary data.</text>
</comment>
<evidence type="ECO:0000313" key="7">
    <source>
        <dbReference type="EMBL" id="KAG0559289.1"/>
    </source>
</evidence>
<feature type="compositionally biased region" description="Basic and acidic residues" evidence="5">
    <location>
        <begin position="93"/>
        <end position="102"/>
    </location>
</feature>
<dbReference type="AlphaFoldDB" id="A0A8T0GM66"/>
<dbReference type="PROSITE" id="PS50089">
    <property type="entry name" value="ZF_RING_2"/>
    <property type="match status" value="1"/>
</dbReference>
<feature type="domain" description="RING-type" evidence="6">
    <location>
        <begin position="142"/>
        <end position="176"/>
    </location>
</feature>
<dbReference type="Gene3D" id="3.30.40.10">
    <property type="entry name" value="Zinc/RING finger domain, C3HC4 (zinc finger)"/>
    <property type="match status" value="1"/>
</dbReference>